<feature type="transmembrane region" description="Helical" evidence="13">
    <location>
        <begin position="157"/>
        <end position="176"/>
    </location>
</feature>
<evidence type="ECO:0000256" key="1">
    <source>
        <dbReference type="ARBA" id="ARBA00004389"/>
    </source>
</evidence>
<dbReference type="PANTHER" id="PTHR10859">
    <property type="entry name" value="GLYCOSYL TRANSFERASE"/>
    <property type="match status" value="1"/>
</dbReference>
<dbReference type="InterPro" id="IPR035518">
    <property type="entry name" value="DPG_synthase"/>
</dbReference>
<evidence type="ECO:0000256" key="10">
    <source>
        <dbReference type="ARBA" id="ARBA00022989"/>
    </source>
</evidence>
<evidence type="ECO:0000313" key="16">
    <source>
        <dbReference type="Proteomes" id="UP000218209"/>
    </source>
</evidence>
<dbReference type="OrthoDB" id="3784at2759"/>
<evidence type="ECO:0000256" key="4">
    <source>
        <dbReference type="ARBA" id="ARBA00012583"/>
    </source>
</evidence>
<dbReference type="PANTHER" id="PTHR10859:SF91">
    <property type="entry name" value="DOLICHYL-PHOSPHATE BETA-GLUCOSYLTRANSFERASE"/>
    <property type="match status" value="1"/>
</dbReference>
<dbReference type="EC" id="2.4.1.117" evidence="4"/>
<evidence type="ECO:0000256" key="12">
    <source>
        <dbReference type="ARBA" id="ARBA00045097"/>
    </source>
</evidence>
<dbReference type="InterPro" id="IPR001173">
    <property type="entry name" value="Glyco_trans_2-like"/>
</dbReference>
<keyword evidence="10 13" id="KW-1133">Transmembrane helix</keyword>
<dbReference type="GO" id="GO:0006487">
    <property type="term" value="P:protein N-linked glycosylation"/>
    <property type="evidence" value="ECO:0007669"/>
    <property type="project" value="TreeGrafter"/>
</dbReference>
<evidence type="ECO:0000256" key="3">
    <source>
        <dbReference type="ARBA" id="ARBA00006739"/>
    </source>
</evidence>
<feature type="domain" description="Glycosyltransferase 2-like" evidence="14">
    <location>
        <begin position="9"/>
        <end position="132"/>
    </location>
</feature>
<dbReference type="InterPro" id="IPR029044">
    <property type="entry name" value="Nucleotide-diphossugar_trans"/>
</dbReference>
<keyword evidence="5" id="KW-0328">Glycosyltransferase</keyword>
<keyword evidence="8" id="KW-0256">Endoplasmic reticulum</keyword>
<evidence type="ECO:0000256" key="5">
    <source>
        <dbReference type="ARBA" id="ARBA00022676"/>
    </source>
</evidence>
<evidence type="ECO:0000313" key="15">
    <source>
        <dbReference type="EMBL" id="OSX71676.1"/>
    </source>
</evidence>
<dbReference type="GO" id="GO:0004581">
    <property type="term" value="F:dolichyl-phosphate beta-glucosyltransferase activity"/>
    <property type="evidence" value="ECO:0007669"/>
    <property type="project" value="UniProtKB-EC"/>
</dbReference>
<gene>
    <name evidence="15" type="ORF">BU14_0513s0020</name>
</gene>
<evidence type="ECO:0000256" key="9">
    <source>
        <dbReference type="ARBA" id="ARBA00022968"/>
    </source>
</evidence>
<evidence type="ECO:0000256" key="8">
    <source>
        <dbReference type="ARBA" id="ARBA00022824"/>
    </source>
</evidence>
<evidence type="ECO:0000256" key="7">
    <source>
        <dbReference type="ARBA" id="ARBA00022692"/>
    </source>
</evidence>
<dbReference type="CDD" id="cd04188">
    <property type="entry name" value="DPG_synthase"/>
    <property type="match status" value="1"/>
</dbReference>
<evidence type="ECO:0000256" key="2">
    <source>
        <dbReference type="ARBA" id="ARBA00004922"/>
    </source>
</evidence>
<keyword evidence="16" id="KW-1185">Reference proteome</keyword>
<reference evidence="15 16" key="1">
    <citation type="submission" date="2017-03" db="EMBL/GenBank/DDBJ databases">
        <title>WGS assembly of Porphyra umbilicalis.</title>
        <authorList>
            <person name="Brawley S.H."/>
            <person name="Blouin N.A."/>
            <person name="Ficko-Blean E."/>
            <person name="Wheeler G.L."/>
            <person name="Lohr M."/>
            <person name="Goodson H.V."/>
            <person name="Jenkins J.W."/>
            <person name="Blaby-Haas C.E."/>
            <person name="Helliwell K.E."/>
            <person name="Chan C."/>
            <person name="Marriage T."/>
            <person name="Bhattacharya D."/>
            <person name="Klein A.S."/>
            <person name="Badis Y."/>
            <person name="Brodie J."/>
            <person name="Cao Y."/>
            <person name="Collen J."/>
            <person name="Dittami S.M."/>
            <person name="Gachon C.M."/>
            <person name="Green B.R."/>
            <person name="Karpowicz S."/>
            <person name="Kim J.W."/>
            <person name="Kudahl U."/>
            <person name="Lin S."/>
            <person name="Michel G."/>
            <person name="Mittag M."/>
            <person name="Olson B.J."/>
            <person name="Pangilinan J."/>
            <person name="Peng Y."/>
            <person name="Qiu H."/>
            <person name="Shu S."/>
            <person name="Singer J.T."/>
            <person name="Smith A.G."/>
            <person name="Sprecher B.N."/>
            <person name="Wagner V."/>
            <person name="Wang W."/>
            <person name="Wang Z.-Y."/>
            <person name="Yan J."/>
            <person name="Yarish C."/>
            <person name="Zoeuner-Riek S."/>
            <person name="Zhuang Y."/>
            <person name="Zou Y."/>
            <person name="Lindquist E.A."/>
            <person name="Grimwood J."/>
            <person name="Barry K."/>
            <person name="Rokhsar D.S."/>
            <person name="Schmutz J."/>
            <person name="Stiller J.W."/>
            <person name="Grossman A.R."/>
            <person name="Prochnik S.E."/>
        </authorList>
    </citation>
    <scope>NUCLEOTIDE SEQUENCE [LARGE SCALE GENOMIC DNA]</scope>
    <source>
        <strain evidence="15">4086291</strain>
    </source>
</reference>
<evidence type="ECO:0000259" key="14">
    <source>
        <dbReference type="Pfam" id="PF00535"/>
    </source>
</evidence>
<comment type="subcellular location">
    <subcellularLocation>
        <location evidence="1">Endoplasmic reticulum membrane</location>
        <topology evidence="1">Single-pass membrane protein</topology>
    </subcellularLocation>
</comment>
<protein>
    <recommendedName>
        <fullName evidence="4">dolichyl-phosphate beta-glucosyltransferase</fullName>
        <ecNumber evidence="4">2.4.1.117</ecNumber>
    </recommendedName>
</protein>
<dbReference type="SUPFAM" id="SSF53448">
    <property type="entry name" value="Nucleotide-diphospho-sugar transferases"/>
    <property type="match status" value="1"/>
</dbReference>
<dbReference type="Gene3D" id="3.90.550.10">
    <property type="entry name" value="Spore Coat Polysaccharide Biosynthesis Protein SpsA, Chain A"/>
    <property type="match status" value="1"/>
</dbReference>
<evidence type="ECO:0000256" key="13">
    <source>
        <dbReference type="SAM" id="Phobius"/>
    </source>
</evidence>
<sequence length="284" mass="29994">MPPPCPHLTVVIPAYNEEDRITAMLDEAVDHLSAAAYPSELLVVDDGSTDGTADVVTTYAARRATPRVTLRLLRQVPNGGKGAAVRAGAAAAKGAWVLMADADGATRFAEIDALFAAVDASGADAAVGSRAHLRSRSAKAAADGSGGRGGRDALRALLSWVFHMVVLLLGGVWGIADTQCGFKLYSAAAAVAAFRGQRLTRWAFDVENLYRLQAAGMRVVEVPVAWTEIPGSKMTSLVRVGVWMLADVLRMRWAYATGQWTLPGRQAGVEPRRGVVAAPAHAHQ</sequence>
<dbReference type="Proteomes" id="UP000218209">
    <property type="component" value="Unassembled WGS sequence"/>
</dbReference>
<evidence type="ECO:0000256" key="11">
    <source>
        <dbReference type="ARBA" id="ARBA00023136"/>
    </source>
</evidence>
<comment type="similarity">
    <text evidence="3">Belongs to the glycosyltransferase 2 family.</text>
</comment>
<dbReference type="AlphaFoldDB" id="A0A1X6NT55"/>
<dbReference type="Pfam" id="PF00535">
    <property type="entry name" value="Glycos_transf_2"/>
    <property type="match status" value="1"/>
</dbReference>
<comment type="pathway">
    <text evidence="2">Protein modification; protein glycosylation.</text>
</comment>
<keyword evidence="6" id="KW-0808">Transferase</keyword>
<keyword evidence="7 13" id="KW-0812">Transmembrane</keyword>
<comment type="catalytic activity">
    <reaction evidence="12">
        <text>a di-trans,poly-cis-dolichyl phosphate + UDP-alpha-D-glucose = a di-trans,poly-cis-dolichyl beta-D-glucosyl phosphate + UDP</text>
        <dbReference type="Rhea" id="RHEA:15401"/>
        <dbReference type="Rhea" id="RHEA-COMP:19498"/>
        <dbReference type="Rhea" id="RHEA-COMP:19502"/>
        <dbReference type="ChEBI" id="CHEBI:57525"/>
        <dbReference type="ChEBI" id="CHEBI:57683"/>
        <dbReference type="ChEBI" id="CHEBI:58223"/>
        <dbReference type="ChEBI" id="CHEBI:58885"/>
        <dbReference type="EC" id="2.4.1.117"/>
    </reaction>
    <physiologicalReaction direction="left-to-right" evidence="12">
        <dbReference type="Rhea" id="RHEA:15402"/>
    </physiologicalReaction>
</comment>
<dbReference type="GO" id="GO:0005789">
    <property type="term" value="C:endoplasmic reticulum membrane"/>
    <property type="evidence" value="ECO:0007669"/>
    <property type="project" value="UniProtKB-SubCell"/>
</dbReference>
<accession>A0A1X6NT55</accession>
<keyword evidence="9" id="KW-0735">Signal-anchor</keyword>
<dbReference type="EMBL" id="KV919117">
    <property type="protein sequence ID" value="OSX71676.1"/>
    <property type="molecule type" value="Genomic_DNA"/>
</dbReference>
<proteinExistence type="inferred from homology"/>
<keyword evidence="11 13" id="KW-0472">Membrane</keyword>
<name>A0A1X6NT55_PORUM</name>
<organism evidence="15 16">
    <name type="scientific">Porphyra umbilicalis</name>
    <name type="common">Purple laver</name>
    <name type="synonym">Red alga</name>
    <dbReference type="NCBI Taxonomy" id="2786"/>
    <lineage>
        <taxon>Eukaryota</taxon>
        <taxon>Rhodophyta</taxon>
        <taxon>Bangiophyceae</taxon>
        <taxon>Bangiales</taxon>
        <taxon>Bangiaceae</taxon>
        <taxon>Porphyra</taxon>
    </lineage>
</organism>
<evidence type="ECO:0000256" key="6">
    <source>
        <dbReference type="ARBA" id="ARBA00022679"/>
    </source>
</evidence>